<accession>A0AAN9BEA4</accession>
<evidence type="ECO:0000256" key="4">
    <source>
        <dbReference type="ARBA" id="ARBA00021815"/>
    </source>
</evidence>
<evidence type="ECO:0000259" key="11">
    <source>
        <dbReference type="Pfam" id="PF11527"/>
    </source>
</evidence>
<evidence type="ECO:0000313" key="12">
    <source>
        <dbReference type="EMBL" id="KAK7103619.1"/>
    </source>
</evidence>
<evidence type="ECO:0000256" key="1">
    <source>
        <dbReference type="ARBA" id="ARBA00004138"/>
    </source>
</evidence>
<feature type="region of interest" description="Disordered" evidence="10">
    <location>
        <begin position="137"/>
        <end position="157"/>
    </location>
</feature>
<dbReference type="GO" id="GO:0005930">
    <property type="term" value="C:axoneme"/>
    <property type="evidence" value="ECO:0007669"/>
    <property type="project" value="TreeGrafter"/>
</dbReference>
<dbReference type="InterPro" id="IPR023379">
    <property type="entry name" value="BART_dom"/>
</dbReference>
<organism evidence="12 13">
    <name type="scientific">Littorina saxatilis</name>
    <dbReference type="NCBI Taxonomy" id="31220"/>
    <lineage>
        <taxon>Eukaryota</taxon>
        <taxon>Metazoa</taxon>
        <taxon>Spiralia</taxon>
        <taxon>Lophotrochozoa</taxon>
        <taxon>Mollusca</taxon>
        <taxon>Gastropoda</taxon>
        <taxon>Caenogastropoda</taxon>
        <taxon>Littorinimorpha</taxon>
        <taxon>Littorinoidea</taxon>
        <taxon>Littorinidae</taxon>
        <taxon>Littorina</taxon>
    </lineage>
</organism>
<dbReference type="Pfam" id="PF11527">
    <property type="entry name" value="ARL2_Bind_BART"/>
    <property type="match status" value="1"/>
</dbReference>
<keyword evidence="8" id="KW-0966">Cell projection</keyword>
<keyword evidence="7" id="KW-0969">Cilium</keyword>
<dbReference type="InterPro" id="IPR038888">
    <property type="entry name" value="CFAP36"/>
</dbReference>
<evidence type="ECO:0000256" key="2">
    <source>
        <dbReference type="ARBA" id="ARBA00004496"/>
    </source>
</evidence>
<feature type="compositionally biased region" description="Basic and acidic residues" evidence="10">
    <location>
        <begin position="363"/>
        <end position="375"/>
    </location>
</feature>
<evidence type="ECO:0000256" key="8">
    <source>
        <dbReference type="ARBA" id="ARBA00023273"/>
    </source>
</evidence>
<keyword evidence="13" id="KW-1185">Reference proteome</keyword>
<comment type="similarity">
    <text evidence="3">Belongs to the CFAP36 family.</text>
</comment>
<dbReference type="EMBL" id="JBAMIC010000008">
    <property type="protein sequence ID" value="KAK7103619.1"/>
    <property type="molecule type" value="Genomic_DNA"/>
</dbReference>
<feature type="compositionally biased region" description="Low complexity" evidence="10">
    <location>
        <begin position="376"/>
        <end position="409"/>
    </location>
</feature>
<evidence type="ECO:0000313" key="13">
    <source>
        <dbReference type="Proteomes" id="UP001374579"/>
    </source>
</evidence>
<comment type="subcellular location">
    <subcellularLocation>
        <location evidence="1">Cell projection</location>
        <location evidence="1">Cilium</location>
    </subcellularLocation>
    <subcellularLocation>
        <location evidence="2">Cytoplasm</location>
    </subcellularLocation>
</comment>
<comment type="caution">
    <text evidence="12">The sequence shown here is derived from an EMBL/GenBank/DDBJ whole genome shotgun (WGS) entry which is preliminary data.</text>
</comment>
<dbReference type="PANTHER" id="PTHR21532:SF0">
    <property type="entry name" value="CILIA- AND FLAGELLA-ASSOCIATED PROTEIN 36"/>
    <property type="match status" value="1"/>
</dbReference>
<feature type="region of interest" description="Disordered" evidence="10">
    <location>
        <begin position="267"/>
        <end position="289"/>
    </location>
</feature>
<gene>
    <name evidence="12" type="ORF">V1264_018485</name>
</gene>
<evidence type="ECO:0000256" key="9">
    <source>
        <dbReference type="ARBA" id="ARBA00031593"/>
    </source>
</evidence>
<evidence type="ECO:0000256" key="5">
    <source>
        <dbReference type="ARBA" id="ARBA00022490"/>
    </source>
</evidence>
<protein>
    <recommendedName>
        <fullName evidence="4">Cilia- and flagella-associated protein 36</fullName>
    </recommendedName>
    <alternativeName>
        <fullName evidence="9">Coiled-coil domain-containing protein 104</fullName>
    </alternativeName>
</protein>
<dbReference type="Proteomes" id="UP001374579">
    <property type="component" value="Unassembled WGS sequence"/>
</dbReference>
<evidence type="ECO:0000256" key="10">
    <source>
        <dbReference type="SAM" id="MobiDB-lite"/>
    </source>
</evidence>
<proteinExistence type="inferred from homology"/>
<dbReference type="AlphaFoldDB" id="A0AAN9BEA4"/>
<keyword evidence="6" id="KW-0175">Coiled coil</keyword>
<dbReference type="GO" id="GO:0097546">
    <property type="term" value="C:ciliary base"/>
    <property type="evidence" value="ECO:0007669"/>
    <property type="project" value="TreeGrafter"/>
</dbReference>
<evidence type="ECO:0000256" key="3">
    <source>
        <dbReference type="ARBA" id="ARBA00007460"/>
    </source>
</evidence>
<dbReference type="PANTHER" id="PTHR21532">
    <property type="entry name" value="PHOSPHODIESTERASE HL"/>
    <property type="match status" value="1"/>
</dbReference>
<dbReference type="Gene3D" id="1.20.1520.10">
    <property type="entry name" value="ADP-ribosylation factor-like 2-binding protein, domain"/>
    <property type="match status" value="1"/>
</dbReference>
<evidence type="ECO:0000256" key="6">
    <source>
        <dbReference type="ARBA" id="ARBA00023054"/>
    </source>
</evidence>
<feature type="domain" description="BART" evidence="11">
    <location>
        <begin position="6"/>
        <end position="121"/>
    </location>
</feature>
<reference evidence="12 13" key="1">
    <citation type="submission" date="2024-02" db="EMBL/GenBank/DDBJ databases">
        <title>Chromosome-scale genome assembly of the rough periwinkle Littorina saxatilis.</title>
        <authorList>
            <person name="De Jode A."/>
            <person name="Faria R."/>
            <person name="Formenti G."/>
            <person name="Sims Y."/>
            <person name="Smith T.P."/>
            <person name="Tracey A."/>
            <person name="Wood J.M.D."/>
            <person name="Zagrodzka Z.B."/>
            <person name="Johannesson K."/>
            <person name="Butlin R.K."/>
            <person name="Leder E.H."/>
        </authorList>
    </citation>
    <scope>NUCLEOTIDE SEQUENCE [LARGE SCALE GENOMIC DNA]</scope>
    <source>
        <strain evidence="12">Snail1</strain>
        <tissue evidence="12">Muscle</tissue>
    </source>
</reference>
<feature type="region of interest" description="Disordered" evidence="10">
    <location>
        <begin position="363"/>
        <end position="417"/>
    </location>
</feature>
<keyword evidence="5" id="KW-0963">Cytoplasm</keyword>
<evidence type="ECO:0000256" key="7">
    <source>
        <dbReference type="ARBA" id="ARBA00023069"/>
    </source>
</evidence>
<dbReference type="InterPro" id="IPR042541">
    <property type="entry name" value="BART_sf"/>
</dbReference>
<name>A0AAN9BEA4_9CAEN</name>
<feature type="compositionally biased region" description="Low complexity" evidence="10">
    <location>
        <begin position="267"/>
        <end position="280"/>
    </location>
</feature>
<sequence length="436" mass="47758">MATRSNDFVFDELLCFLSNPLFQVPVLSFMENHCLTFDTSTEDSAEYRGIHNQYRTLVDALLEAFRSDTGLTHDQIVEAMKNLNAKPELRKVFQELFEQVLAMDDFPIFVHLMMNKNLELQKQALMLITMMHGQLPNSLQEGGGHKPSALSNTKQDEDEVLKAVLEQSRREYEAQQRQSQKEEEDYRAVLNISQVESQRLDQASKHGQEKLSQVMKSSMRISDEPSATQGVAGGLAAMGPLPTLPKEAANAKPAAPAKAAMLPPPVAAAAPASSPQKPVPVISTPASKPAPMVAKHDLAPLAGAGKGRSSKDAAADWLKAAESEVKSSEAHSQAVYAAAASMAGMSQEEYQKRVNFLKQQRDKLMEMKRKEREKQLLSAASSQPARPASARAARNALSQAEASAEPAAPSEEDKKLAMRKAIANRIKSELMEEHNS</sequence>